<feature type="region of interest" description="Disordered" evidence="3">
    <location>
        <begin position="1"/>
        <end position="29"/>
    </location>
</feature>
<dbReference type="RefSeq" id="XP_025346071.1">
    <property type="nucleotide sequence ID" value="XM_025495353.1"/>
</dbReference>
<sequence length="382" mass="40975">MNNPQHRSVLAPSATTIPSSKIPPTRGNTSICPATHSTYDYYSSSLLRELNHGSDGDATSASTSTNFAPLSKETVGLIWLDSGGPPAAKKLGEVLREYPQIKWVQLGLAGVNAFEQLIKSRTDIVWTSAKGSFAQPVAEHALSLLLSLLRNIPTRVRASSWGSPSGLSLFSRHVTILGAGGITLALLALLAPFEVDITILRRKAESLEEEVLPAYYRSSAAGAGRLSVRSFKELHSVLPSSDALVLAAALTPETHSIIGSLELSLLPKHAVLVNVARGEHVQTPALVDALQTGVISGAGLDVTSPEPLPEDHPLWSLQRHNDADFEEELQPDKRGNLIITPHTADTPAMVRPLLVQRFVANVRALRGGEGRFEGVVDPVWAY</sequence>
<dbReference type="Proteomes" id="UP000245942">
    <property type="component" value="Unassembled WGS sequence"/>
</dbReference>
<protein>
    <recommendedName>
        <fullName evidence="4">D-isomer specific 2-hydroxyacid dehydrogenase NAD-binding domain-containing protein</fullName>
    </recommendedName>
</protein>
<dbReference type="STRING" id="1684307.A0A316U359"/>
<dbReference type="GO" id="GO:0030267">
    <property type="term" value="F:glyoxylate reductase (NADPH) activity"/>
    <property type="evidence" value="ECO:0007669"/>
    <property type="project" value="TreeGrafter"/>
</dbReference>
<dbReference type="InterPro" id="IPR006140">
    <property type="entry name" value="D-isomer_DH_NAD-bd"/>
</dbReference>
<dbReference type="GeneID" id="37017087"/>
<dbReference type="InterPro" id="IPR036291">
    <property type="entry name" value="NAD(P)-bd_dom_sf"/>
</dbReference>
<dbReference type="GO" id="GO:0005829">
    <property type="term" value="C:cytosol"/>
    <property type="evidence" value="ECO:0007669"/>
    <property type="project" value="TreeGrafter"/>
</dbReference>
<dbReference type="InterPro" id="IPR050223">
    <property type="entry name" value="D-isomer_2-hydroxyacid_DH"/>
</dbReference>
<keyword evidence="6" id="KW-1185">Reference proteome</keyword>
<dbReference type="Pfam" id="PF02826">
    <property type="entry name" value="2-Hacid_dh_C"/>
    <property type="match status" value="1"/>
</dbReference>
<dbReference type="SUPFAM" id="SSF51735">
    <property type="entry name" value="NAD(P)-binding Rossmann-fold domains"/>
    <property type="match status" value="1"/>
</dbReference>
<evidence type="ECO:0000256" key="3">
    <source>
        <dbReference type="SAM" id="MobiDB-lite"/>
    </source>
</evidence>
<feature type="domain" description="D-isomer specific 2-hydroxyacid dehydrogenase NAD-binding" evidence="4">
    <location>
        <begin position="143"/>
        <end position="319"/>
    </location>
</feature>
<keyword evidence="1" id="KW-0560">Oxidoreductase</keyword>
<organism evidence="5 6">
    <name type="scientific">Pseudomicrostroma glucosiphilum</name>
    <dbReference type="NCBI Taxonomy" id="1684307"/>
    <lineage>
        <taxon>Eukaryota</taxon>
        <taxon>Fungi</taxon>
        <taxon>Dikarya</taxon>
        <taxon>Basidiomycota</taxon>
        <taxon>Ustilaginomycotina</taxon>
        <taxon>Exobasidiomycetes</taxon>
        <taxon>Microstromatales</taxon>
        <taxon>Microstromatales incertae sedis</taxon>
        <taxon>Pseudomicrostroma</taxon>
    </lineage>
</organism>
<name>A0A316U359_9BASI</name>
<accession>A0A316U359</accession>
<dbReference type="GO" id="GO:0016618">
    <property type="term" value="F:hydroxypyruvate reductase [NAD(P)H] activity"/>
    <property type="evidence" value="ECO:0007669"/>
    <property type="project" value="TreeGrafter"/>
</dbReference>
<evidence type="ECO:0000256" key="1">
    <source>
        <dbReference type="ARBA" id="ARBA00023002"/>
    </source>
</evidence>
<dbReference type="PANTHER" id="PTHR10996">
    <property type="entry name" value="2-HYDROXYACID DEHYDROGENASE-RELATED"/>
    <property type="match status" value="1"/>
</dbReference>
<proteinExistence type="predicted"/>
<dbReference type="SUPFAM" id="SSF52283">
    <property type="entry name" value="Formate/glycerate dehydrogenase catalytic domain-like"/>
    <property type="match status" value="1"/>
</dbReference>
<keyword evidence="2" id="KW-0520">NAD</keyword>
<dbReference type="AlphaFoldDB" id="A0A316U359"/>
<evidence type="ECO:0000256" key="2">
    <source>
        <dbReference type="ARBA" id="ARBA00023027"/>
    </source>
</evidence>
<dbReference type="OrthoDB" id="298012at2759"/>
<reference evidence="5 6" key="1">
    <citation type="journal article" date="2018" name="Mol. Biol. Evol.">
        <title>Broad Genomic Sampling Reveals a Smut Pathogenic Ancestry of the Fungal Clade Ustilaginomycotina.</title>
        <authorList>
            <person name="Kijpornyongpan T."/>
            <person name="Mondo S.J."/>
            <person name="Barry K."/>
            <person name="Sandor L."/>
            <person name="Lee J."/>
            <person name="Lipzen A."/>
            <person name="Pangilinan J."/>
            <person name="LaButti K."/>
            <person name="Hainaut M."/>
            <person name="Henrissat B."/>
            <person name="Grigoriev I.V."/>
            <person name="Spatafora J.W."/>
            <person name="Aime M.C."/>
        </authorList>
    </citation>
    <scope>NUCLEOTIDE SEQUENCE [LARGE SCALE GENOMIC DNA]</scope>
    <source>
        <strain evidence="5 6">MCA 4718</strain>
    </source>
</reference>
<evidence type="ECO:0000313" key="5">
    <source>
        <dbReference type="EMBL" id="PWN18911.1"/>
    </source>
</evidence>
<evidence type="ECO:0000313" key="6">
    <source>
        <dbReference type="Proteomes" id="UP000245942"/>
    </source>
</evidence>
<gene>
    <name evidence="5" type="ORF">BCV69DRAFT_53078</name>
</gene>
<dbReference type="GO" id="GO:0051287">
    <property type="term" value="F:NAD binding"/>
    <property type="evidence" value="ECO:0007669"/>
    <property type="project" value="InterPro"/>
</dbReference>
<dbReference type="PANTHER" id="PTHR10996:SF178">
    <property type="entry name" value="2-HYDROXYACID DEHYDROGENASE YGL185C-RELATED"/>
    <property type="match status" value="1"/>
</dbReference>
<evidence type="ECO:0000259" key="4">
    <source>
        <dbReference type="Pfam" id="PF02826"/>
    </source>
</evidence>
<dbReference type="EMBL" id="KZ819333">
    <property type="protein sequence ID" value="PWN18911.1"/>
    <property type="molecule type" value="Genomic_DNA"/>
</dbReference>
<dbReference type="Gene3D" id="3.40.50.720">
    <property type="entry name" value="NAD(P)-binding Rossmann-like Domain"/>
    <property type="match status" value="2"/>
</dbReference>